<dbReference type="OrthoDB" id="10003767at2759"/>
<dbReference type="InterPro" id="IPR011009">
    <property type="entry name" value="Kinase-like_dom_sf"/>
</dbReference>
<gene>
    <name evidence="2" type="ORF">D9757_000153</name>
</gene>
<dbReference type="Gene3D" id="3.90.1200.10">
    <property type="match status" value="1"/>
</dbReference>
<comment type="caution">
    <text evidence="2">The sequence shown here is derived from an EMBL/GenBank/DDBJ whole genome shotgun (WGS) entry which is preliminary data.</text>
</comment>
<dbReference type="Pfam" id="PF01636">
    <property type="entry name" value="APH"/>
    <property type="match status" value="1"/>
</dbReference>
<dbReference type="InterPro" id="IPR002575">
    <property type="entry name" value="Aminoglycoside_PTrfase"/>
</dbReference>
<keyword evidence="3" id="KW-1185">Reference proteome</keyword>
<proteinExistence type="predicted"/>
<dbReference type="EMBL" id="JAACJN010000001">
    <property type="protein sequence ID" value="KAF5393748.1"/>
    <property type="molecule type" value="Genomic_DNA"/>
</dbReference>
<dbReference type="PANTHER" id="PTHR21310:SF15">
    <property type="entry name" value="AMINOGLYCOSIDE PHOSPHOTRANSFERASE DOMAIN-CONTAINING PROTEIN"/>
    <property type="match status" value="1"/>
</dbReference>
<dbReference type="AlphaFoldDB" id="A0A8H5I2B6"/>
<evidence type="ECO:0000313" key="2">
    <source>
        <dbReference type="EMBL" id="KAF5393748.1"/>
    </source>
</evidence>
<accession>A0A8H5I2B6</accession>
<feature type="domain" description="Aminoglycoside phosphotransferase" evidence="1">
    <location>
        <begin position="293"/>
        <end position="334"/>
    </location>
</feature>
<evidence type="ECO:0000313" key="3">
    <source>
        <dbReference type="Proteomes" id="UP000518752"/>
    </source>
</evidence>
<organism evidence="2 3">
    <name type="scientific">Collybiopsis confluens</name>
    <dbReference type="NCBI Taxonomy" id="2823264"/>
    <lineage>
        <taxon>Eukaryota</taxon>
        <taxon>Fungi</taxon>
        <taxon>Dikarya</taxon>
        <taxon>Basidiomycota</taxon>
        <taxon>Agaricomycotina</taxon>
        <taxon>Agaricomycetes</taxon>
        <taxon>Agaricomycetidae</taxon>
        <taxon>Agaricales</taxon>
        <taxon>Marasmiineae</taxon>
        <taxon>Omphalotaceae</taxon>
        <taxon>Collybiopsis</taxon>
    </lineage>
</organism>
<protein>
    <recommendedName>
        <fullName evidence="1">Aminoglycoside phosphotransferase domain-containing protein</fullName>
    </recommendedName>
</protein>
<dbReference type="PANTHER" id="PTHR21310">
    <property type="entry name" value="AMINOGLYCOSIDE PHOSPHOTRANSFERASE-RELATED-RELATED"/>
    <property type="match status" value="1"/>
</dbReference>
<sequence length="465" mass="52510">MADEYSTCDWPGVKDPWIGVSVDMGALQTIVSQFFRIPTSQCGPPVPVGLHQNGNYGRVYSFVLPSQVVVARLVAPVKPLFKTECEVAAMNFVRRYTSCPVPFVYVYCSESSNPVGAEWILMEHVPGLELDQAWNQMKYPQKQNLARNLADVYDQLCRLRANACGGIYHSVHSIDSSDLSARSPRWQPLSAESLQLLRSHTSSPVRDGYKLGPIQDSSLVNFRLAVPTASQTMPTFSSKEYVKLVAFNGLPPTRSKYDLPTREKCVQLFESICGFYPSSSLFGSLVGNPYFYFSHGDFHDGNILVDPESGSITGIIDWEAAGFRPLWAEIHGVGWFEEDHHRFLRGDENPENFEDDADSDLQLRAFFRRELYQKNPDLFYCFFGGVELRATFQAAADSPRPVGKSHIYLEKYHRLGYWAERRGDFPWDMVAWLNARFDLDEEWTRAELAESSCADSGLGAAQFSF</sequence>
<reference evidence="2 3" key="1">
    <citation type="journal article" date="2020" name="ISME J.">
        <title>Uncovering the hidden diversity of litter-decomposition mechanisms in mushroom-forming fungi.</title>
        <authorList>
            <person name="Floudas D."/>
            <person name="Bentzer J."/>
            <person name="Ahren D."/>
            <person name="Johansson T."/>
            <person name="Persson P."/>
            <person name="Tunlid A."/>
        </authorList>
    </citation>
    <scope>NUCLEOTIDE SEQUENCE [LARGE SCALE GENOMIC DNA]</scope>
    <source>
        <strain evidence="2 3">CBS 406.79</strain>
    </source>
</reference>
<dbReference type="InterPro" id="IPR051678">
    <property type="entry name" value="AGP_Transferase"/>
</dbReference>
<dbReference type="SUPFAM" id="SSF56112">
    <property type="entry name" value="Protein kinase-like (PK-like)"/>
    <property type="match status" value="1"/>
</dbReference>
<name>A0A8H5I2B6_9AGAR</name>
<dbReference type="Proteomes" id="UP000518752">
    <property type="component" value="Unassembled WGS sequence"/>
</dbReference>
<evidence type="ECO:0000259" key="1">
    <source>
        <dbReference type="Pfam" id="PF01636"/>
    </source>
</evidence>